<gene>
    <name evidence="3" type="ORF">TeGR_g9619</name>
</gene>
<protein>
    <recommendedName>
        <fullName evidence="2">Zn(2)-C6 fungal-type domain-containing protein</fullName>
    </recommendedName>
</protein>
<evidence type="ECO:0000256" key="1">
    <source>
        <dbReference type="SAM" id="MobiDB-lite"/>
    </source>
</evidence>
<sequence length="281" mass="28862">VKCDKNLPCSRCIRRNYFCSSQIRGPGRPPSRDKGKVAAERLAAQPVYNAAGELVSGDPALAGLGRRKRAKKEPARNAQPPAATRLSTGTATRPPARHAGVTAEPQLPGGGLPDAPPGYRQPAYAPALYGEPYGAPGYPADPYGGGAPADASAAHASGVLPSGVLPSGVLPPLFQMPPIPGGPRPAQGMGGIPAMAGEERLAMVTNLVRSGDFCREKVNSLLVFFAELAAERSSPVVARLLAEMAGAAGSDVGGLAGVLDQATHAKVTQLVEQRDGPDELQ</sequence>
<proteinExistence type="predicted"/>
<feature type="region of interest" description="Disordered" evidence="1">
    <location>
        <begin position="65"/>
        <end position="115"/>
    </location>
</feature>
<feature type="non-terminal residue" evidence="3">
    <location>
        <position position="1"/>
    </location>
</feature>
<accession>A0ABQ6M592</accession>
<dbReference type="CDD" id="cd00067">
    <property type="entry name" value="GAL4"/>
    <property type="match status" value="1"/>
</dbReference>
<evidence type="ECO:0000313" key="3">
    <source>
        <dbReference type="EMBL" id="GMI19699.1"/>
    </source>
</evidence>
<comment type="caution">
    <text evidence="3">The sequence shown here is derived from an EMBL/GenBank/DDBJ whole genome shotgun (WGS) entry which is preliminary data.</text>
</comment>
<evidence type="ECO:0000259" key="2">
    <source>
        <dbReference type="Pfam" id="PF00172"/>
    </source>
</evidence>
<keyword evidence="4" id="KW-1185">Reference proteome</keyword>
<reference evidence="3 4" key="1">
    <citation type="journal article" date="2023" name="Commun. Biol.">
        <title>Genome analysis of Parmales, the sister group of diatoms, reveals the evolutionary specialization of diatoms from phago-mixotrophs to photoautotrophs.</title>
        <authorList>
            <person name="Ban H."/>
            <person name="Sato S."/>
            <person name="Yoshikawa S."/>
            <person name="Yamada K."/>
            <person name="Nakamura Y."/>
            <person name="Ichinomiya M."/>
            <person name="Sato N."/>
            <person name="Blanc-Mathieu R."/>
            <person name="Endo H."/>
            <person name="Kuwata A."/>
            <person name="Ogata H."/>
        </authorList>
    </citation>
    <scope>NUCLEOTIDE SEQUENCE [LARGE SCALE GENOMIC DNA]</scope>
</reference>
<name>A0ABQ6M592_9STRA</name>
<dbReference type="InterPro" id="IPR001138">
    <property type="entry name" value="Zn2Cys6_DnaBD"/>
</dbReference>
<feature type="domain" description="Zn(2)-C6 fungal-type" evidence="2">
    <location>
        <begin position="1"/>
        <end position="22"/>
    </location>
</feature>
<feature type="non-terminal residue" evidence="3">
    <location>
        <position position="281"/>
    </location>
</feature>
<dbReference type="Pfam" id="PF00172">
    <property type="entry name" value="Zn_clus"/>
    <property type="match status" value="1"/>
</dbReference>
<dbReference type="EMBL" id="BRYB01003734">
    <property type="protein sequence ID" value="GMI19699.1"/>
    <property type="molecule type" value="Genomic_DNA"/>
</dbReference>
<evidence type="ECO:0000313" key="4">
    <source>
        <dbReference type="Proteomes" id="UP001165060"/>
    </source>
</evidence>
<dbReference type="Proteomes" id="UP001165060">
    <property type="component" value="Unassembled WGS sequence"/>
</dbReference>
<organism evidence="3 4">
    <name type="scientific">Tetraparma gracilis</name>
    <dbReference type="NCBI Taxonomy" id="2962635"/>
    <lineage>
        <taxon>Eukaryota</taxon>
        <taxon>Sar</taxon>
        <taxon>Stramenopiles</taxon>
        <taxon>Ochrophyta</taxon>
        <taxon>Bolidophyceae</taxon>
        <taxon>Parmales</taxon>
        <taxon>Triparmaceae</taxon>
        <taxon>Tetraparma</taxon>
    </lineage>
</organism>